<protein>
    <submittedName>
        <fullName evidence="1">Uncharacterized protein</fullName>
    </submittedName>
</protein>
<comment type="caution">
    <text evidence="1">The sequence shown here is derived from an EMBL/GenBank/DDBJ whole genome shotgun (WGS) entry which is preliminary data.</text>
</comment>
<gene>
    <name evidence="1" type="ORF">HOLleu_05569</name>
</gene>
<proteinExistence type="predicted"/>
<evidence type="ECO:0000313" key="1">
    <source>
        <dbReference type="EMBL" id="KAJ8046783.1"/>
    </source>
</evidence>
<evidence type="ECO:0000313" key="2">
    <source>
        <dbReference type="Proteomes" id="UP001152320"/>
    </source>
</evidence>
<keyword evidence="2" id="KW-1185">Reference proteome</keyword>
<reference evidence="1" key="1">
    <citation type="submission" date="2021-10" db="EMBL/GenBank/DDBJ databases">
        <title>Tropical sea cucumber genome reveals ecological adaptation and Cuvierian tubules defense mechanism.</title>
        <authorList>
            <person name="Chen T."/>
        </authorList>
    </citation>
    <scope>NUCLEOTIDE SEQUENCE</scope>
    <source>
        <strain evidence="1">Nanhai2018</strain>
        <tissue evidence="1">Muscle</tissue>
    </source>
</reference>
<accession>A0A9Q1HJ46</accession>
<sequence length="95" mass="10721">MLFRFASPKAADTRLYKKMSRTSLAWIVVLPGREISFRMNSEKGRVSAPWSKSDGILFKLATLKCIRTKSFDTVDSLELVASVYNHCVHLNVVKG</sequence>
<name>A0A9Q1HJ46_HOLLE</name>
<dbReference type="AlphaFoldDB" id="A0A9Q1HJ46"/>
<dbReference type="Proteomes" id="UP001152320">
    <property type="component" value="Chromosome 2"/>
</dbReference>
<organism evidence="1 2">
    <name type="scientific">Holothuria leucospilota</name>
    <name type="common">Black long sea cucumber</name>
    <name type="synonym">Mertensiothuria leucospilota</name>
    <dbReference type="NCBI Taxonomy" id="206669"/>
    <lineage>
        <taxon>Eukaryota</taxon>
        <taxon>Metazoa</taxon>
        <taxon>Echinodermata</taxon>
        <taxon>Eleutherozoa</taxon>
        <taxon>Echinozoa</taxon>
        <taxon>Holothuroidea</taxon>
        <taxon>Aspidochirotacea</taxon>
        <taxon>Aspidochirotida</taxon>
        <taxon>Holothuriidae</taxon>
        <taxon>Holothuria</taxon>
    </lineage>
</organism>
<dbReference type="EMBL" id="JAIZAY010000002">
    <property type="protein sequence ID" value="KAJ8046783.1"/>
    <property type="molecule type" value="Genomic_DNA"/>
</dbReference>